<dbReference type="OrthoDB" id="10000533at2759"/>
<dbReference type="PANTHER" id="PTHR48079">
    <property type="entry name" value="PROTEIN YEEZ"/>
    <property type="match status" value="1"/>
</dbReference>
<sequence length="301" mass="32525">MLVFVTGASGFVGTSVTKELLSNGHQVLGLARSPESAQKLRDLGAQVVEGSMTDHELVKETVKKVDGVIHLAFNHDFSRYKENCVEDGDLVRAMGSVMVGTDKPLVVTSGTGVVLGLSDRKVDSPFKEDDPYPLSADWMHRMHSELPTYELAKQGVRAMVVRLTPTVHGAGDKGFIPRFIAKARESGVAAYVEDGANVWPAVHRDDAAIVFRLALEKGTAGSVYHAVAESGIPFKDIAGVIGKKLNVPVKSISREEAGPHFGFLGMFASLSNLTSSEKTKAELGWAPKQVKLLEDMEQSYF</sequence>
<proteinExistence type="predicted"/>
<gene>
    <name evidence="2" type="ORF">RHTO0S_01e02058g</name>
</gene>
<evidence type="ECO:0000313" key="2">
    <source>
        <dbReference type="EMBL" id="CDR35561.1"/>
    </source>
</evidence>
<dbReference type="GO" id="GO:0004029">
    <property type="term" value="F:aldehyde dehydrogenase (NAD+) activity"/>
    <property type="evidence" value="ECO:0007669"/>
    <property type="project" value="TreeGrafter"/>
</dbReference>
<feature type="domain" description="NAD-dependent epimerase/dehydratase" evidence="1">
    <location>
        <begin position="3"/>
        <end position="224"/>
    </location>
</feature>
<dbReference type="PANTHER" id="PTHR48079:SF9">
    <property type="entry name" value="PUTATIVE-RELATED"/>
    <property type="match status" value="1"/>
</dbReference>
<organism evidence="2">
    <name type="scientific">Rhodotorula toruloides</name>
    <name type="common">Yeast</name>
    <name type="synonym">Rhodosporidium toruloides</name>
    <dbReference type="NCBI Taxonomy" id="5286"/>
    <lineage>
        <taxon>Eukaryota</taxon>
        <taxon>Fungi</taxon>
        <taxon>Dikarya</taxon>
        <taxon>Basidiomycota</taxon>
        <taxon>Pucciniomycotina</taxon>
        <taxon>Microbotryomycetes</taxon>
        <taxon>Sporidiobolales</taxon>
        <taxon>Sporidiobolaceae</taxon>
        <taxon>Rhodotorula</taxon>
    </lineage>
</organism>
<dbReference type="InterPro" id="IPR036291">
    <property type="entry name" value="NAD(P)-bd_dom_sf"/>
</dbReference>
<dbReference type="AlphaFoldDB" id="A0A061ADC9"/>
<dbReference type="Pfam" id="PF01370">
    <property type="entry name" value="Epimerase"/>
    <property type="match status" value="1"/>
</dbReference>
<protein>
    <submittedName>
        <fullName evidence="2">RHTO0S01e02058g1_1</fullName>
    </submittedName>
</protein>
<dbReference type="InterPro" id="IPR051783">
    <property type="entry name" value="NAD(P)-dependent_oxidoreduct"/>
</dbReference>
<dbReference type="Gene3D" id="3.40.50.720">
    <property type="entry name" value="NAD(P)-binding Rossmann-like Domain"/>
    <property type="match status" value="1"/>
</dbReference>
<dbReference type="CDD" id="cd05262">
    <property type="entry name" value="SDR_a7"/>
    <property type="match status" value="1"/>
</dbReference>
<accession>A0A061ADC9</accession>
<dbReference type="SUPFAM" id="SSF51735">
    <property type="entry name" value="NAD(P)-binding Rossmann-fold domains"/>
    <property type="match status" value="1"/>
</dbReference>
<evidence type="ECO:0000259" key="1">
    <source>
        <dbReference type="Pfam" id="PF01370"/>
    </source>
</evidence>
<name>A0A061ADC9_RHOTO</name>
<dbReference type="GO" id="GO:0005737">
    <property type="term" value="C:cytoplasm"/>
    <property type="evidence" value="ECO:0007669"/>
    <property type="project" value="TreeGrafter"/>
</dbReference>
<reference evidence="2" key="1">
    <citation type="journal article" date="2014" name="Genome Announc.">
        <title>Draft genome sequence of Rhodosporidium toruloides CECT1137, an oleaginous yeast of biotechnological interest.</title>
        <authorList>
            <person name="Morin N."/>
            <person name="Calcas X."/>
            <person name="Devillers H."/>
            <person name="Durrens P."/>
            <person name="Sherman D.J."/>
            <person name="Nicaud J.-M."/>
            <person name="Neuveglise C."/>
        </authorList>
    </citation>
    <scope>NUCLEOTIDE SEQUENCE</scope>
    <source>
        <strain evidence="2">CECT1137</strain>
    </source>
</reference>
<dbReference type="EMBL" id="LK052936">
    <property type="protein sequence ID" value="CDR35561.1"/>
    <property type="molecule type" value="Genomic_DNA"/>
</dbReference>
<dbReference type="InterPro" id="IPR001509">
    <property type="entry name" value="Epimerase_deHydtase"/>
</dbReference>